<reference evidence="2" key="1">
    <citation type="submission" date="2022-11" db="UniProtKB">
        <authorList>
            <consortium name="WormBaseParasite"/>
        </authorList>
    </citation>
    <scope>IDENTIFICATION</scope>
</reference>
<protein>
    <submittedName>
        <fullName evidence="2">Uncharacterized protein</fullName>
    </submittedName>
</protein>
<sequence>GAQDILRCLPHEYISAKKLPQVAKTESTKRIYICVVTRDDHLRRIDGKYSEKFNVADYEAHSDQYESAFA</sequence>
<organism evidence="1 2">
    <name type="scientific">Plectus sambesii</name>
    <dbReference type="NCBI Taxonomy" id="2011161"/>
    <lineage>
        <taxon>Eukaryota</taxon>
        <taxon>Metazoa</taxon>
        <taxon>Ecdysozoa</taxon>
        <taxon>Nematoda</taxon>
        <taxon>Chromadorea</taxon>
        <taxon>Plectida</taxon>
        <taxon>Plectina</taxon>
        <taxon>Plectoidea</taxon>
        <taxon>Plectidae</taxon>
        <taxon>Plectus</taxon>
    </lineage>
</organism>
<evidence type="ECO:0000313" key="1">
    <source>
        <dbReference type="Proteomes" id="UP000887566"/>
    </source>
</evidence>
<proteinExistence type="predicted"/>
<evidence type="ECO:0000313" key="2">
    <source>
        <dbReference type="WBParaSite" id="PSAMB.scaffold20651size708.g38103.t1"/>
    </source>
</evidence>
<dbReference type="WBParaSite" id="PSAMB.scaffold20651size708.g38103.t1">
    <property type="protein sequence ID" value="PSAMB.scaffold20651size708.g38103.t1"/>
    <property type="gene ID" value="PSAMB.scaffold20651size708.g38103"/>
</dbReference>
<accession>A0A914VL75</accession>
<name>A0A914VL75_9BILA</name>
<keyword evidence="1" id="KW-1185">Reference proteome</keyword>
<dbReference type="AlphaFoldDB" id="A0A914VL75"/>
<dbReference type="Proteomes" id="UP000887566">
    <property type="component" value="Unplaced"/>
</dbReference>